<dbReference type="PANTHER" id="PTHR15938:SF0">
    <property type="entry name" value="HOMOLOGOUS-PAIRING PROTEIN 2 HOMOLOG"/>
    <property type="match status" value="1"/>
</dbReference>
<dbReference type="EMBL" id="KZ825857">
    <property type="protein sequence ID" value="PYH95217.1"/>
    <property type="molecule type" value="Genomic_DNA"/>
</dbReference>
<sequence>MGNHLAVFQQKADLMQATEISSHLPGGISKAHASRILGELHQNKKIEGRIAGKQVVYHALQEASSETMPVVLVALDAKIEQLQGQVISFQSTVKKSRAELTILCAKPLLSELRCDISQIEQQHETTRARLERAHERDSKPVPAEIKTNGNEDWKLWRTHAVMRSRICHDLWRECSEVVPNDMSRVELWVRDLSTCLYSYTEVDT</sequence>
<evidence type="ECO:0000256" key="2">
    <source>
        <dbReference type="ARBA" id="ARBA00023172"/>
    </source>
</evidence>
<dbReference type="AlphaFoldDB" id="A0A319DMA1"/>
<evidence type="ECO:0000256" key="1">
    <source>
        <dbReference type="ARBA" id="ARBA00004123"/>
    </source>
</evidence>
<gene>
    <name evidence="6" type="ORF">BO71DRAFT_323689</name>
</gene>
<keyword evidence="4" id="KW-0469">Meiosis</keyword>
<dbReference type="GO" id="GO:0120230">
    <property type="term" value="F:recombinase activator activity"/>
    <property type="evidence" value="ECO:0007669"/>
    <property type="project" value="TreeGrafter"/>
</dbReference>
<evidence type="ECO:0000256" key="4">
    <source>
        <dbReference type="ARBA" id="ARBA00023254"/>
    </source>
</evidence>
<keyword evidence="2" id="KW-0233">DNA recombination</keyword>
<dbReference type="VEuPathDB" id="FungiDB:BO71DRAFT_323689"/>
<protein>
    <submittedName>
        <fullName evidence="6">Uncharacterized protein</fullName>
    </submittedName>
</protein>
<dbReference type="PANTHER" id="PTHR15938">
    <property type="entry name" value="TBP-1 INTERACTING PROTEIN"/>
    <property type="match status" value="1"/>
</dbReference>
<dbReference type="GO" id="GO:0000794">
    <property type="term" value="C:condensed nuclear chromosome"/>
    <property type="evidence" value="ECO:0007669"/>
    <property type="project" value="TreeGrafter"/>
</dbReference>
<evidence type="ECO:0000313" key="6">
    <source>
        <dbReference type="EMBL" id="PYH95217.1"/>
    </source>
</evidence>
<dbReference type="Gene3D" id="1.10.10.10">
    <property type="entry name" value="Winged helix-like DNA-binding domain superfamily/Winged helix DNA-binding domain"/>
    <property type="match status" value="1"/>
</dbReference>
<accession>A0A319DMA1</accession>
<feature type="coiled-coil region" evidence="5">
    <location>
        <begin position="109"/>
        <end position="136"/>
    </location>
</feature>
<dbReference type="STRING" id="1448320.A0A319DMA1"/>
<reference evidence="6 7" key="1">
    <citation type="submission" date="2018-02" db="EMBL/GenBank/DDBJ databases">
        <title>The genomes of Aspergillus section Nigri reveals drivers in fungal speciation.</title>
        <authorList>
            <consortium name="DOE Joint Genome Institute"/>
            <person name="Vesth T.C."/>
            <person name="Nybo J."/>
            <person name="Theobald S."/>
            <person name="Brandl J."/>
            <person name="Frisvad J.C."/>
            <person name="Nielsen K.F."/>
            <person name="Lyhne E.K."/>
            <person name="Kogle M.E."/>
            <person name="Kuo A."/>
            <person name="Riley R."/>
            <person name="Clum A."/>
            <person name="Nolan M."/>
            <person name="Lipzen A."/>
            <person name="Salamov A."/>
            <person name="Henrissat B."/>
            <person name="Wiebenga A."/>
            <person name="De vries R.P."/>
            <person name="Grigoriev I.V."/>
            <person name="Mortensen U.H."/>
            <person name="Andersen M.R."/>
            <person name="Baker S.E."/>
        </authorList>
    </citation>
    <scope>NUCLEOTIDE SEQUENCE [LARGE SCALE GENOMIC DNA]</scope>
    <source>
        <strain evidence="6 7">CBS 707.79</strain>
    </source>
</reference>
<evidence type="ECO:0000256" key="5">
    <source>
        <dbReference type="SAM" id="Coils"/>
    </source>
</evidence>
<comment type="subcellular location">
    <subcellularLocation>
        <location evidence="1">Nucleus</location>
    </subcellularLocation>
</comment>
<proteinExistence type="predicted"/>
<dbReference type="GO" id="GO:0010774">
    <property type="term" value="P:meiotic strand invasion involved in reciprocal meiotic recombination"/>
    <property type="evidence" value="ECO:0007669"/>
    <property type="project" value="TreeGrafter"/>
</dbReference>
<keyword evidence="3" id="KW-0539">Nucleus</keyword>
<dbReference type="GO" id="GO:0007129">
    <property type="term" value="P:homologous chromosome pairing at meiosis"/>
    <property type="evidence" value="ECO:0007669"/>
    <property type="project" value="TreeGrafter"/>
</dbReference>
<dbReference type="InterPro" id="IPR036388">
    <property type="entry name" value="WH-like_DNA-bd_sf"/>
</dbReference>
<dbReference type="GO" id="GO:0120231">
    <property type="term" value="C:DNA recombinase auxiliary factor complex"/>
    <property type="evidence" value="ECO:0007669"/>
    <property type="project" value="TreeGrafter"/>
</dbReference>
<dbReference type="GO" id="GO:0003690">
    <property type="term" value="F:double-stranded DNA binding"/>
    <property type="evidence" value="ECO:0007669"/>
    <property type="project" value="TreeGrafter"/>
</dbReference>
<keyword evidence="7" id="KW-1185">Reference proteome</keyword>
<dbReference type="GO" id="GO:0000709">
    <property type="term" value="P:meiotic joint molecule formation"/>
    <property type="evidence" value="ECO:0007669"/>
    <property type="project" value="TreeGrafter"/>
</dbReference>
<dbReference type="Proteomes" id="UP000247810">
    <property type="component" value="Unassembled WGS sequence"/>
</dbReference>
<evidence type="ECO:0000256" key="3">
    <source>
        <dbReference type="ARBA" id="ARBA00023242"/>
    </source>
</evidence>
<organism evidence="6 7">
    <name type="scientific">Aspergillus ellipticus CBS 707.79</name>
    <dbReference type="NCBI Taxonomy" id="1448320"/>
    <lineage>
        <taxon>Eukaryota</taxon>
        <taxon>Fungi</taxon>
        <taxon>Dikarya</taxon>
        <taxon>Ascomycota</taxon>
        <taxon>Pezizomycotina</taxon>
        <taxon>Eurotiomycetes</taxon>
        <taxon>Eurotiomycetidae</taxon>
        <taxon>Eurotiales</taxon>
        <taxon>Aspergillaceae</taxon>
        <taxon>Aspergillus</taxon>
        <taxon>Aspergillus subgen. Circumdati</taxon>
    </lineage>
</organism>
<keyword evidence="5" id="KW-0175">Coiled coil</keyword>
<name>A0A319DMA1_9EURO</name>
<evidence type="ECO:0000313" key="7">
    <source>
        <dbReference type="Proteomes" id="UP000247810"/>
    </source>
</evidence>
<dbReference type="OrthoDB" id="272266at2759"/>